<dbReference type="Pfam" id="PF18563">
    <property type="entry name" value="TubC_N"/>
    <property type="match status" value="1"/>
</dbReference>
<name>A0ABX5PTI0_9FLAO</name>
<evidence type="ECO:0000313" key="3">
    <source>
        <dbReference type="Proteomes" id="UP000248584"/>
    </source>
</evidence>
<dbReference type="InterPro" id="IPR044894">
    <property type="entry name" value="TubC_N_sf"/>
</dbReference>
<dbReference type="EMBL" id="QKZR01000019">
    <property type="protein sequence ID" value="PZX36199.1"/>
    <property type="molecule type" value="Genomic_DNA"/>
</dbReference>
<feature type="domain" description="TubC N-terminal docking" evidence="1">
    <location>
        <begin position="2"/>
        <end position="49"/>
    </location>
</feature>
<dbReference type="Gene3D" id="1.10.10.1830">
    <property type="entry name" value="Non-ribosomal peptide synthase, adenylation domain"/>
    <property type="match status" value="1"/>
</dbReference>
<feature type="non-terminal residue" evidence="2">
    <location>
        <position position="82"/>
    </location>
</feature>
<reference evidence="2 3" key="1">
    <citation type="submission" date="2018-06" db="EMBL/GenBank/DDBJ databases">
        <title>Genomic Encyclopedia of Archaeal and Bacterial Type Strains, Phase II (KMG-II): from individual species to whole genera.</title>
        <authorList>
            <person name="Goeker M."/>
        </authorList>
    </citation>
    <scope>NUCLEOTIDE SEQUENCE [LARGE SCALE GENOMIC DNA]</scope>
    <source>
        <strain evidence="2 3">DSM 17205</strain>
    </source>
</reference>
<dbReference type="InterPro" id="IPR041464">
    <property type="entry name" value="TubC_N"/>
</dbReference>
<comment type="caution">
    <text evidence="2">The sequence shown here is derived from an EMBL/GenBank/DDBJ whole genome shotgun (WGS) entry which is preliminary data.</text>
</comment>
<evidence type="ECO:0000259" key="1">
    <source>
        <dbReference type="Pfam" id="PF18563"/>
    </source>
</evidence>
<organism evidence="2 3">
    <name type="scientific">Nonlabens dokdonensis</name>
    <dbReference type="NCBI Taxonomy" id="328515"/>
    <lineage>
        <taxon>Bacteria</taxon>
        <taxon>Pseudomonadati</taxon>
        <taxon>Bacteroidota</taxon>
        <taxon>Flavobacteriia</taxon>
        <taxon>Flavobacteriales</taxon>
        <taxon>Flavobacteriaceae</taxon>
        <taxon>Nonlabens</taxon>
    </lineage>
</organism>
<dbReference type="RefSeq" id="WP_146250835.1">
    <property type="nucleotide sequence ID" value="NZ_QKZR01000019.1"/>
</dbReference>
<evidence type="ECO:0000313" key="2">
    <source>
        <dbReference type="EMBL" id="PZX36199.1"/>
    </source>
</evidence>
<gene>
    <name evidence="2" type="ORF">LX97_03485</name>
</gene>
<dbReference type="Proteomes" id="UP000248584">
    <property type="component" value="Unassembled WGS sequence"/>
</dbReference>
<proteinExistence type="predicted"/>
<accession>A0ABX5PTI0</accession>
<protein>
    <recommendedName>
        <fullName evidence="1">TubC N-terminal docking domain-containing protein</fullName>
    </recommendedName>
</protein>
<sequence>MELITQLSELGVQLREENGELKVAAPKGALTPELINRIKAEKQQLLRLLIHTNYQSILRAPIQEFYSLTSSQRRLWVLSQFE</sequence>
<keyword evidence="3" id="KW-1185">Reference proteome</keyword>